<dbReference type="Proteomes" id="UP000501690">
    <property type="component" value="Linkage Group LG2"/>
</dbReference>
<protein>
    <submittedName>
        <fullName evidence="1">Uncharacterized protein</fullName>
    </submittedName>
</protein>
<proteinExistence type="predicted"/>
<name>A0A4D6L7Y6_VIGUN</name>
<keyword evidence="2" id="KW-1185">Reference proteome</keyword>
<organism evidence="1 2">
    <name type="scientific">Vigna unguiculata</name>
    <name type="common">Cowpea</name>
    <dbReference type="NCBI Taxonomy" id="3917"/>
    <lineage>
        <taxon>Eukaryota</taxon>
        <taxon>Viridiplantae</taxon>
        <taxon>Streptophyta</taxon>
        <taxon>Embryophyta</taxon>
        <taxon>Tracheophyta</taxon>
        <taxon>Spermatophyta</taxon>
        <taxon>Magnoliopsida</taxon>
        <taxon>eudicotyledons</taxon>
        <taxon>Gunneridae</taxon>
        <taxon>Pentapetalae</taxon>
        <taxon>rosids</taxon>
        <taxon>fabids</taxon>
        <taxon>Fabales</taxon>
        <taxon>Fabaceae</taxon>
        <taxon>Papilionoideae</taxon>
        <taxon>50 kb inversion clade</taxon>
        <taxon>NPAAA clade</taxon>
        <taxon>indigoferoid/millettioid clade</taxon>
        <taxon>Phaseoleae</taxon>
        <taxon>Vigna</taxon>
    </lineage>
</organism>
<evidence type="ECO:0000313" key="1">
    <source>
        <dbReference type="EMBL" id="QCD84590.1"/>
    </source>
</evidence>
<dbReference type="AlphaFoldDB" id="A0A4D6L7Y6"/>
<dbReference type="EMBL" id="CP039346">
    <property type="protein sequence ID" value="QCD84590.1"/>
    <property type="molecule type" value="Genomic_DNA"/>
</dbReference>
<reference evidence="1 2" key="1">
    <citation type="submission" date="2019-04" db="EMBL/GenBank/DDBJ databases">
        <title>An improved genome assembly and genetic linkage map for asparagus bean, Vigna unguiculata ssp. sesquipedialis.</title>
        <authorList>
            <person name="Xia Q."/>
            <person name="Zhang R."/>
            <person name="Dong Y."/>
        </authorList>
    </citation>
    <scope>NUCLEOTIDE SEQUENCE [LARGE SCALE GENOMIC DNA]</scope>
    <source>
        <tissue evidence="1">Leaf</tissue>
    </source>
</reference>
<evidence type="ECO:0000313" key="2">
    <source>
        <dbReference type="Proteomes" id="UP000501690"/>
    </source>
</evidence>
<accession>A0A4D6L7Y6</accession>
<sequence length="244" mass="28015">MVFGQRGSEQLVGGNYFSWFSGDEEIVGSVTKNEERDLSVQNMEEMYGQRMKILSLDKSVMNLENRIRVLFWGVLRTARTPKKRGKQFWGCPKYTRGSEQLVGGNYFSWFSGDEEIVGSVTKNEERDLSVQNMEEMYGQRMKILSLDKSVMNLENRIRRGSEQLVGGNYFSWFSGDEEIVGSVTKNEERDLSVQNMEEIGVLNNWLAAITLVGSVEMKKLLVQSRRMKKGILVCRIWKKCMGKG</sequence>
<gene>
    <name evidence="1" type="ORF">DEO72_LG2g4945</name>
</gene>